<reference evidence="2" key="1">
    <citation type="submission" date="2021-05" db="UniProtKB">
        <authorList>
            <consortium name="EnsemblPlants"/>
        </authorList>
    </citation>
    <scope>IDENTIFICATION</scope>
    <source>
        <strain evidence="2">subsp. malaccensis</strain>
    </source>
</reference>
<dbReference type="Gramene" id="Ma07_t14370.1">
    <property type="protein sequence ID" value="Ma07_p14370.1"/>
    <property type="gene ID" value="Ma07_g14370"/>
</dbReference>
<evidence type="ECO:0000313" key="2">
    <source>
        <dbReference type="EnsemblPlants" id="Ma07_p14370.1"/>
    </source>
</evidence>
<name>A0A804JVQ8_MUSAM</name>
<accession>A0A804JVQ8</accession>
<dbReference type="InParanoid" id="A0A804JVQ8"/>
<dbReference type="Proteomes" id="UP000012960">
    <property type="component" value="Unplaced"/>
</dbReference>
<protein>
    <submittedName>
        <fullName evidence="2">Uncharacterized protein</fullName>
    </submittedName>
</protein>
<dbReference type="EnsemblPlants" id="Ma07_t14370.1">
    <property type="protein sequence ID" value="Ma07_p14370.1"/>
    <property type="gene ID" value="Ma07_g14370"/>
</dbReference>
<dbReference type="AlphaFoldDB" id="A0A804JVQ8"/>
<sequence>MGSSNLGQLGNGSYGSSRRGKKSSSDERKQPRRGLGVAQLRRAGCKMRCYEDQVAK</sequence>
<evidence type="ECO:0000313" key="3">
    <source>
        <dbReference type="Proteomes" id="UP000012960"/>
    </source>
</evidence>
<feature type="region of interest" description="Disordered" evidence="1">
    <location>
        <begin position="1"/>
        <end position="39"/>
    </location>
</feature>
<keyword evidence="3" id="KW-1185">Reference proteome</keyword>
<evidence type="ECO:0000256" key="1">
    <source>
        <dbReference type="SAM" id="MobiDB-lite"/>
    </source>
</evidence>
<proteinExistence type="predicted"/>
<organism evidence="2 3">
    <name type="scientific">Musa acuminata subsp. malaccensis</name>
    <name type="common">Wild banana</name>
    <name type="synonym">Musa malaccensis</name>
    <dbReference type="NCBI Taxonomy" id="214687"/>
    <lineage>
        <taxon>Eukaryota</taxon>
        <taxon>Viridiplantae</taxon>
        <taxon>Streptophyta</taxon>
        <taxon>Embryophyta</taxon>
        <taxon>Tracheophyta</taxon>
        <taxon>Spermatophyta</taxon>
        <taxon>Magnoliopsida</taxon>
        <taxon>Liliopsida</taxon>
        <taxon>Zingiberales</taxon>
        <taxon>Musaceae</taxon>
        <taxon>Musa</taxon>
    </lineage>
</organism>